<reference evidence="2 3" key="1">
    <citation type="journal article" date="2018" name="Front. Microbiol.">
        <title>Prospects for Fungal Bioremediation of Acidic Radioactive Waste Sites: Characterization and Genome Sequence of Rhodotorula taiwanensis MD1149.</title>
        <authorList>
            <person name="Tkavc R."/>
            <person name="Matrosova V.Y."/>
            <person name="Grichenko O.E."/>
            <person name="Gostincar C."/>
            <person name="Volpe R.P."/>
            <person name="Klimenkova P."/>
            <person name="Gaidamakova E.K."/>
            <person name="Zhou C.E."/>
            <person name="Stewart B.J."/>
            <person name="Lyman M.G."/>
            <person name="Malfatti S.A."/>
            <person name="Rubinfeld B."/>
            <person name="Courtot M."/>
            <person name="Singh J."/>
            <person name="Dalgard C.L."/>
            <person name="Hamilton T."/>
            <person name="Frey K.G."/>
            <person name="Gunde-Cimerman N."/>
            <person name="Dugan L."/>
            <person name="Daly M.J."/>
        </authorList>
    </citation>
    <scope>NUCLEOTIDE SEQUENCE [LARGE SCALE GENOMIC DNA]</scope>
    <source>
        <strain evidence="2 3">MD1149</strain>
    </source>
</reference>
<gene>
    <name evidence="2" type="ORF">BMF94_6387</name>
</gene>
<protein>
    <submittedName>
        <fullName evidence="2">Uncharacterized protein</fullName>
    </submittedName>
</protein>
<dbReference type="Proteomes" id="UP000237144">
    <property type="component" value="Unassembled WGS sequence"/>
</dbReference>
<dbReference type="EMBL" id="PJQD01000113">
    <property type="protein sequence ID" value="POY70609.1"/>
    <property type="molecule type" value="Genomic_DNA"/>
</dbReference>
<name>A0A2S5B1E7_9BASI</name>
<accession>A0A2S5B1E7</accession>
<keyword evidence="3" id="KW-1185">Reference proteome</keyword>
<evidence type="ECO:0000256" key="1">
    <source>
        <dbReference type="SAM" id="MobiDB-lite"/>
    </source>
</evidence>
<dbReference type="AlphaFoldDB" id="A0A2S5B1E7"/>
<comment type="caution">
    <text evidence="2">The sequence shown here is derived from an EMBL/GenBank/DDBJ whole genome shotgun (WGS) entry which is preliminary data.</text>
</comment>
<sequence>MPAIRTKSGLSEGKEARASNVIDMTGGGDNEEMTAPRRSTRIKDKVPSEPGSSAEKVKPASPKPKKQQHGKAADKVSANVKEPAFDFQVDELVPLKDVPKEHRSANEYTQILGKVVSREIRISTPNTVLSKIGVDDGTSCPMTICFWHDDGATLANGFKIGDILYAGSVRIKDYDGGFELRHIRHTSQYQVCWREKGKQFDRSWGKKSAEAAAVLKLVDNQAQL</sequence>
<evidence type="ECO:0000313" key="3">
    <source>
        <dbReference type="Proteomes" id="UP000237144"/>
    </source>
</evidence>
<evidence type="ECO:0000313" key="2">
    <source>
        <dbReference type="EMBL" id="POY70609.1"/>
    </source>
</evidence>
<proteinExistence type="predicted"/>
<feature type="region of interest" description="Disordered" evidence="1">
    <location>
        <begin position="1"/>
        <end position="77"/>
    </location>
</feature>
<organism evidence="2 3">
    <name type="scientific">Rhodotorula taiwanensis</name>
    <dbReference type="NCBI Taxonomy" id="741276"/>
    <lineage>
        <taxon>Eukaryota</taxon>
        <taxon>Fungi</taxon>
        <taxon>Dikarya</taxon>
        <taxon>Basidiomycota</taxon>
        <taxon>Pucciniomycotina</taxon>
        <taxon>Microbotryomycetes</taxon>
        <taxon>Sporidiobolales</taxon>
        <taxon>Sporidiobolaceae</taxon>
        <taxon>Rhodotorula</taxon>
    </lineage>
</organism>